<comment type="catalytic activity">
    <reaction evidence="6 7">
        <text>(2S)-2-hydroxy-3-oxobutyl phosphate + 5-amino-6-(D-ribitylamino)uracil = 6,7-dimethyl-8-(1-D-ribityl)lumazine + phosphate + 2 H2O + H(+)</text>
        <dbReference type="Rhea" id="RHEA:26152"/>
        <dbReference type="ChEBI" id="CHEBI:15377"/>
        <dbReference type="ChEBI" id="CHEBI:15378"/>
        <dbReference type="ChEBI" id="CHEBI:15934"/>
        <dbReference type="ChEBI" id="CHEBI:43474"/>
        <dbReference type="ChEBI" id="CHEBI:58201"/>
        <dbReference type="ChEBI" id="CHEBI:58830"/>
        <dbReference type="EC" id="2.5.1.78"/>
    </reaction>
</comment>
<evidence type="ECO:0000313" key="8">
    <source>
        <dbReference type="EMBL" id="TCT41057.1"/>
    </source>
</evidence>
<keyword evidence="9" id="KW-1185">Reference proteome</keyword>
<dbReference type="SUPFAM" id="SSF52121">
    <property type="entry name" value="Lumazine synthase"/>
    <property type="match status" value="1"/>
</dbReference>
<evidence type="ECO:0000256" key="1">
    <source>
        <dbReference type="ARBA" id="ARBA00004917"/>
    </source>
</evidence>
<dbReference type="Proteomes" id="UP000295097">
    <property type="component" value="Unassembled WGS sequence"/>
</dbReference>
<feature type="binding site" evidence="7">
    <location>
        <begin position="75"/>
        <end position="76"/>
    </location>
    <ligand>
        <name>(2S)-2-hydroxy-3-oxobutyl phosphate</name>
        <dbReference type="ChEBI" id="CHEBI:58830"/>
    </ligand>
</feature>
<sequence length="146" mass="15268">MSHRIAIVISRFNEKVTSGLLNGAKAELAERGHPVADADIFDVPGAFETPVVAKKLAETGKFAGVVCIGAVIKGDTAHFEYISEATAHGLMQVSLETGIPVSFGILTTYTAEQAFIRSAEDRHNKGREAAAACVEALAALSKVASA</sequence>
<feature type="binding site" evidence="7">
    <location>
        <begin position="70"/>
        <end position="72"/>
    </location>
    <ligand>
        <name>5-amino-6-(D-ribitylamino)uracil</name>
        <dbReference type="ChEBI" id="CHEBI:15934"/>
    </ligand>
</feature>
<dbReference type="AlphaFoldDB" id="A0A4R3NUM3"/>
<protein>
    <recommendedName>
        <fullName evidence="3 7">6,7-dimethyl-8-ribityllumazine synthase</fullName>
        <shortName evidence="7">DMRL synthase</shortName>
        <shortName evidence="7">LS</shortName>
        <shortName evidence="7">Lumazine synthase</shortName>
        <ecNumber evidence="3 7">2.5.1.78</ecNumber>
    </recommendedName>
</protein>
<evidence type="ECO:0000256" key="3">
    <source>
        <dbReference type="ARBA" id="ARBA00012664"/>
    </source>
</evidence>
<evidence type="ECO:0000313" key="9">
    <source>
        <dbReference type="Proteomes" id="UP000295097"/>
    </source>
</evidence>
<comment type="similarity">
    <text evidence="2 7">Belongs to the DMRL synthase family.</text>
</comment>
<dbReference type="NCBIfam" id="TIGR00114">
    <property type="entry name" value="lumazine-synth"/>
    <property type="match status" value="1"/>
</dbReference>
<dbReference type="RefSeq" id="WP_132309738.1">
    <property type="nucleotide sequence ID" value="NZ_SMAR01000007.1"/>
</dbReference>
<dbReference type="GO" id="GO:0009231">
    <property type="term" value="P:riboflavin biosynthetic process"/>
    <property type="evidence" value="ECO:0007669"/>
    <property type="project" value="UniProtKB-UniRule"/>
</dbReference>
<feature type="binding site" evidence="7">
    <location>
        <position position="103"/>
    </location>
    <ligand>
        <name>5-amino-6-(D-ribitylamino)uracil</name>
        <dbReference type="ChEBI" id="CHEBI:15934"/>
    </ligand>
</feature>
<dbReference type="PANTHER" id="PTHR21058:SF0">
    <property type="entry name" value="6,7-DIMETHYL-8-RIBITYLLUMAZINE SYNTHASE"/>
    <property type="match status" value="1"/>
</dbReference>
<evidence type="ECO:0000256" key="4">
    <source>
        <dbReference type="ARBA" id="ARBA00022619"/>
    </source>
</evidence>
<accession>A0A4R3NUM3</accession>
<reference evidence="8 9" key="1">
    <citation type="submission" date="2019-03" db="EMBL/GenBank/DDBJ databases">
        <title>Freshwater and sediment microbial communities from various areas in North America, analyzing microbe dynamics in response to fracking.</title>
        <authorList>
            <person name="Lamendella R."/>
        </authorList>
    </citation>
    <scope>NUCLEOTIDE SEQUENCE [LARGE SCALE GENOMIC DNA]</scope>
    <source>
        <strain evidence="8 9">175.2</strain>
    </source>
</reference>
<dbReference type="GO" id="GO:0009349">
    <property type="term" value="C:riboflavin synthase complex"/>
    <property type="evidence" value="ECO:0007669"/>
    <property type="project" value="UniProtKB-UniRule"/>
</dbReference>
<evidence type="ECO:0000256" key="2">
    <source>
        <dbReference type="ARBA" id="ARBA00007424"/>
    </source>
</evidence>
<keyword evidence="4 7" id="KW-0686">Riboflavin biosynthesis</keyword>
<proteinExistence type="inferred from homology"/>
<gene>
    <name evidence="7" type="primary">ribH</name>
    <name evidence="8" type="ORF">EDC90_100731</name>
</gene>
<evidence type="ECO:0000256" key="7">
    <source>
        <dbReference type="HAMAP-Rule" id="MF_00178"/>
    </source>
</evidence>
<name>A0A4R3NUM3_9HYPH</name>
<evidence type="ECO:0000256" key="6">
    <source>
        <dbReference type="ARBA" id="ARBA00048785"/>
    </source>
</evidence>
<comment type="function">
    <text evidence="7">Catalyzes the formation of 6,7-dimethyl-8-ribityllumazine by condensation of 5-amino-6-(D-ribitylamino)uracil with 3,4-dihydroxy-2-butanone 4-phosphate. This is the penultimate step in the biosynthesis of riboflavin.</text>
</comment>
<comment type="pathway">
    <text evidence="1 7">Cofactor biosynthesis; riboflavin biosynthesis; riboflavin from 2-hydroxy-3-oxobutyl phosphate and 5-amino-6-(D-ribitylamino)uracil: step 1/2.</text>
</comment>
<feature type="binding site" evidence="7">
    <location>
        <position position="12"/>
    </location>
    <ligand>
        <name>5-amino-6-(D-ribitylamino)uracil</name>
        <dbReference type="ChEBI" id="CHEBI:15934"/>
    </ligand>
</feature>
<dbReference type="GO" id="GO:0000906">
    <property type="term" value="F:6,7-dimethyl-8-ribityllumazine synthase activity"/>
    <property type="evidence" value="ECO:0007669"/>
    <property type="project" value="UniProtKB-UniRule"/>
</dbReference>
<dbReference type="InterPro" id="IPR002180">
    <property type="entry name" value="LS/RS"/>
</dbReference>
<keyword evidence="5 7" id="KW-0808">Transferase</keyword>
<evidence type="ECO:0000256" key="5">
    <source>
        <dbReference type="ARBA" id="ARBA00022679"/>
    </source>
</evidence>
<dbReference type="Gene3D" id="3.40.50.960">
    <property type="entry name" value="Lumazine/riboflavin synthase"/>
    <property type="match status" value="1"/>
</dbReference>
<dbReference type="EMBL" id="SMAR01000007">
    <property type="protein sequence ID" value="TCT41057.1"/>
    <property type="molecule type" value="Genomic_DNA"/>
</dbReference>
<organism evidence="8 9">
    <name type="scientific">Martelella mediterranea</name>
    <dbReference type="NCBI Taxonomy" id="293089"/>
    <lineage>
        <taxon>Bacteria</taxon>
        <taxon>Pseudomonadati</taxon>
        <taxon>Pseudomonadota</taxon>
        <taxon>Alphaproteobacteria</taxon>
        <taxon>Hyphomicrobiales</taxon>
        <taxon>Aurantimonadaceae</taxon>
        <taxon>Martelella</taxon>
    </lineage>
</organism>
<feature type="binding site" evidence="7">
    <location>
        <begin position="46"/>
        <end position="48"/>
    </location>
    <ligand>
        <name>5-amino-6-(D-ribitylamino)uracil</name>
        <dbReference type="ChEBI" id="CHEBI:15934"/>
    </ligand>
</feature>
<dbReference type="UniPathway" id="UPA00275">
    <property type="reaction ID" value="UER00404"/>
</dbReference>
<dbReference type="InterPro" id="IPR034964">
    <property type="entry name" value="LS"/>
</dbReference>
<dbReference type="PANTHER" id="PTHR21058">
    <property type="entry name" value="6,7-DIMETHYL-8-RIBITYLLUMAZINE SYNTHASE DMRL SYNTHASE LUMAZINE SYNTHASE"/>
    <property type="match status" value="1"/>
</dbReference>
<dbReference type="EC" id="2.5.1.78" evidence="3 7"/>
<dbReference type="Pfam" id="PF00885">
    <property type="entry name" value="DMRL_synthase"/>
    <property type="match status" value="1"/>
</dbReference>
<feature type="binding site" evidence="7">
    <location>
        <position position="117"/>
    </location>
    <ligand>
        <name>(2S)-2-hydroxy-3-oxobutyl phosphate</name>
        <dbReference type="ChEBI" id="CHEBI:58830"/>
    </ligand>
</feature>
<dbReference type="OrthoDB" id="9809709at2"/>
<dbReference type="HAMAP" id="MF_00178">
    <property type="entry name" value="Lumazine_synth"/>
    <property type="match status" value="1"/>
</dbReference>
<dbReference type="CDD" id="cd09209">
    <property type="entry name" value="Lumazine_synthase-I"/>
    <property type="match status" value="1"/>
</dbReference>
<comment type="caution">
    <text evidence="8">The sequence shown here is derived from an EMBL/GenBank/DDBJ whole genome shotgun (WGS) entry which is preliminary data.</text>
</comment>
<feature type="active site" description="Proton donor" evidence="7">
    <location>
        <position position="78"/>
    </location>
</feature>
<dbReference type="InterPro" id="IPR036467">
    <property type="entry name" value="LS/RS_sf"/>
</dbReference>